<dbReference type="Proteomes" id="UP000316621">
    <property type="component" value="Chromosome 3"/>
</dbReference>
<organism evidence="1 2">
    <name type="scientific">Papaver somniferum</name>
    <name type="common">Opium poppy</name>
    <dbReference type="NCBI Taxonomy" id="3469"/>
    <lineage>
        <taxon>Eukaryota</taxon>
        <taxon>Viridiplantae</taxon>
        <taxon>Streptophyta</taxon>
        <taxon>Embryophyta</taxon>
        <taxon>Tracheophyta</taxon>
        <taxon>Spermatophyta</taxon>
        <taxon>Magnoliopsida</taxon>
        <taxon>Ranunculales</taxon>
        <taxon>Papaveraceae</taxon>
        <taxon>Papaveroideae</taxon>
        <taxon>Papaver</taxon>
    </lineage>
</organism>
<gene>
    <name evidence="1" type="ORF">C5167_014663</name>
</gene>
<proteinExistence type="predicted"/>
<evidence type="ECO:0000313" key="2">
    <source>
        <dbReference type="Proteomes" id="UP000316621"/>
    </source>
</evidence>
<reference evidence="1 2" key="1">
    <citation type="journal article" date="2018" name="Science">
        <title>The opium poppy genome and morphinan production.</title>
        <authorList>
            <person name="Guo L."/>
            <person name="Winzer T."/>
            <person name="Yang X."/>
            <person name="Li Y."/>
            <person name="Ning Z."/>
            <person name="He Z."/>
            <person name="Teodor R."/>
            <person name="Lu Y."/>
            <person name="Bowser T.A."/>
            <person name="Graham I.A."/>
            <person name="Ye K."/>
        </authorList>
    </citation>
    <scope>NUCLEOTIDE SEQUENCE [LARGE SCALE GENOMIC DNA]</scope>
    <source>
        <strain evidence="2">cv. HN1</strain>
        <tissue evidence="1">Leaves</tissue>
    </source>
</reference>
<name>A0A4Y7J5T1_PAPSO</name>
<dbReference type="AlphaFoldDB" id="A0A4Y7J5T1"/>
<dbReference type="Gramene" id="RZC55806">
    <property type="protein sequence ID" value="RZC55806"/>
    <property type="gene ID" value="C5167_014663"/>
</dbReference>
<accession>A0A4Y7J5T1</accession>
<evidence type="ECO:0000313" key="1">
    <source>
        <dbReference type="EMBL" id="RZC55806.1"/>
    </source>
</evidence>
<keyword evidence="2" id="KW-1185">Reference proteome</keyword>
<protein>
    <submittedName>
        <fullName evidence="1">Uncharacterized protein</fullName>
    </submittedName>
</protein>
<dbReference type="EMBL" id="CM010717">
    <property type="protein sequence ID" value="RZC55806.1"/>
    <property type="molecule type" value="Genomic_DNA"/>
</dbReference>
<sequence>MLDIGIPTDYSSSSTKIIAIAVGEAHTLALTAGLRSLEIPDVIMDYQANFLGLGGNGI</sequence>